<feature type="disulfide bond" evidence="3">
    <location>
        <begin position="39"/>
        <end position="53"/>
    </location>
</feature>
<dbReference type="PRINTS" id="PR00422">
    <property type="entry name" value="TRANSFERRIN"/>
</dbReference>
<feature type="binding site" evidence="1">
    <location>
        <position position="140"/>
    </location>
    <ligand>
        <name>hydrogencarbonate</name>
        <dbReference type="ChEBI" id="CHEBI:17544"/>
        <label>1</label>
    </ligand>
</feature>
<dbReference type="VEuPathDB" id="VectorBase:ADAC011114"/>
<feature type="disulfide bond" evidence="3">
    <location>
        <begin position="134"/>
        <end position="230"/>
    </location>
</feature>
<dbReference type="GO" id="GO:0005615">
    <property type="term" value="C:extracellular space"/>
    <property type="evidence" value="ECO:0007669"/>
    <property type="project" value="InterPro"/>
</dbReference>
<evidence type="ECO:0000256" key="3">
    <source>
        <dbReference type="PIRSR" id="PIRSR002549-4"/>
    </source>
</evidence>
<dbReference type="CDD" id="cd13529">
    <property type="entry name" value="PBP2_transferrin"/>
    <property type="match status" value="1"/>
</dbReference>
<dbReference type="AlphaFoldDB" id="A0A2K6VB69"/>
<sequence>MVSQEFRLSSLVCLLALLVVAAQGQPYRWCVPFNQLAICQRLTGAEGIRNLGCVAGNDRLDCLRKVQSREADFVAVDPEDAYVAVNMNNEDFVLFAELRTTEEPTAEFRYEGIVLVRTADGFTSMDQLRGKKSCHTGYGRNVGYKIPVTKLRQMGIFKMPTERNRSPLENELAGLSELFSSSCLVGTYSPNADIDGLLKKRYSNLCERCAEPERCAVNDRFSGYEGAIRCLVENDGDVAFTKTIFVRKYFGLPITPGAVAKPAVNPAVRAEDYSYLCEDGTTRPVSDQNVCSWAQRPWPAFMANGDLTGNRVQELQSLLQTFYRQFTDASVSAADLEAARKLSVDREHLIVNREQVILPQQYLERAKYKDVIERETAYDFKFRLCVSTEAERQKCDQMQRAAYARDVRPSFECVLKGGDACVAAVQNGDADAVVLKEPSAALKPIVWEKYDDAVTNVDKDANGRGRTAVYIRKEVDETVQDNIVHAFTAISDAFGRGKRNEIVFTLFGPFRLSDAPGNVQVQNLIFNDQASALVSTPVA</sequence>
<reference evidence="5" key="2">
    <citation type="submission" date="2018-02" db="UniProtKB">
        <authorList>
            <consortium name="EnsemblMetazoa"/>
        </authorList>
    </citation>
    <scope>IDENTIFICATION</scope>
</reference>
<dbReference type="InterPro" id="IPR001156">
    <property type="entry name" value="Transferrin-like_dom"/>
</dbReference>
<feature type="disulfide bond" evidence="3">
    <location>
        <begin position="385"/>
        <end position="421"/>
    </location>
</feature>
<dbReference type="Gene3D" id="3.40.190.10">
    <property type="entry name" value="Periplasmic binding protein-like II"/>
    <property type="match status" value="3"/>
</dbReference>
<reference evidence="6" key="1">
    <citation type="journal article" date="2010" name="BMC Genomics">
        <title>Combination of measures distinguishes pre-miRNAs from other stem-loops in the genome of the newly sequenced Anopheles darlingi.</title>
        <authorList>
            <person name="Mendes N.D."/>
            <person name="Freitas A.T."/>
            <person name="Vasconcelos A.T."/>
            <person name="Sagot M.F."/>
        </authorList>
    </citation>
    <scope>NUCLEOTIDE SEQUENCE</scope>
</reference>
<dbReference type="EnsemblMetazoa" id="ADAC011114-RA">
    <property type="protein sequence ID" value="ADAC011114-PA"/>
    <property type="gene ID" value="ADAC011114"/>
</dbReference>
<proteinExistence type="predicted"/>
<dbReference type="PROSITE" id="PS51408">
    <property type="entry name" value="TRANSFERRIN_LIKE_4"/>
    <property type="match status" value="2"/>
</dbReference>
<dbReference type="PANTHER" id="PTHR11485">
    <property type="entry name" value="TRANSFERRIN"/>
    <property type="match status" value="1"/>
</dbReference>
<organism evidence="5 6">
    <name type="scientific">Anopheles darlingi</name>
    <name type="common">Mosquito</name>
    <dbReference type="NCBI Taxonomy" id="43151"/>
    <lineage>
        <taxon>Eukaryota</taxon>
        <taxon>Metazoa</taxon>
        <taxon>Ecdysozoa</taxon>
        <taxon>Arthropoda</taxon>
        <taxon>Hexapoda</taxon>
        <taxon>Insecta</taxon>
        <taxon>Pterygota</taxon>
        <taxon>Neoptera</taxon>
        <taxon>Endopterygota</taxon>
        <taxon>Diptera</taxon>
        <taxon>Nematocera</taxon>
        <taxon>Culicoidea</taxon>
        <taxon>Culicidae</taxon>
        <taxon>Anophelinae</taxon>
        <taxon>Anopheles</taxon>
    </lineage>
</organism>
<dbReference type="InterPro" id="IPR016357">
    <property type="entry name" value="Transferrin"/>
</dbReference>
<feature type="binding site" evidence="1">
    <location>
        <position position="143"/>
    </location>
    <ligand>
        <name>hydrogencarbonate</name>
        <dbReference type="ChEBI" id="CHEBI:17544"/>
        <label>1</label>
    </ligand>
</feature>
<dbReference type="GO" id="GO:0006826">
    <property type="term" value="P:iron ion transport"/>
    <property type="evidence" value="ECO:0007669"/>
    <property type="project" value="TreeGrafter"/>
</dbReference>
<dbReference type="InterPro" id="IPR018195">
    <property type="entry name" value="Transferrin_Fe_BS"/>
</dbReference>
<feature type="disulfide bond" evidence="3">
    <location>
        <begin position="277"/>
        <end position="291"/>
    </location>
</feature>
<evidence type="ECO:0000256" key="1">
    <source>
        <dbReference type="PIRSR" id="PIRSR002549-2"/>
    </source>
</evidence>
<dbReference type="SUPFAM" id="SSF53850">
    <property type="entry name" value="Periplasmic binding protein-like II"/>
    <property type="match status" value="2"/>
</dbReference>
<dbReference type="PIRSF" id="PIRSF002549">
    <property type="entry name" value="Transferrin"/>
    <property type="match status" value="1"/>
</dbReference>
<dbReference type="Pfam" id="PF00405">
    <property type="entry name" value="Transferrin"/>
    <property type="match status" value="1"/>
</dbReference>
<feature type="disulfide bond" evidence="3">
    <location>
        <begin position="395"/>
        <end position="413"/>
    </location>
</feature>
<dbReference type="PANTHER" id="PTHR11485:SF57">
    <property type="entry name" value="TRANSFERRIN"/>
    <property type="match status" value="1"/>
</dbReference>
<dbReference type="GO" id="GO:0005886">
    <property type="term" value="C:plasma membrane"/>
    <property type="evidence" value="ECO:0007669"/>
    <property type="project" value="TreeGrafter"/>
</dbReference>
<feature type="disulfide bond" evidence="3">
    <location>
        <begin position="183"/>
        <end position="209"/>
    </location>
</feature>
<keyword evidence="6" id="KW-1185">Reference proteome</keyword>
<feature type="binding site" evidence="1">
    <location>
        <position position="136"/>
    </location>
    <ligand>
        <name>hydrogencarbonate</name>
        <dbReference type="ChEBI" id="CHEBI:17544"/>
        <label>1</label>
    </ligand>
</feature>
<dbReference type="PROSITE" id="PS00206">
    <property type="entry name" value="TRANSFERRIN_LIKE_2"/>
    <property type="match status" value="1"/>
</dbReference>
<keyword evidence="2" id="KW-0479">Metal-binding</keyword>
<evidence type="ECO:0000256" key="2">
    <source>
        <dbReference type="PIRSR" id="PIRSR002549-3"/>
    </source>
</evidence>
<dbReference type="SMART" id="SM00094">
    <property type="entry name" value="TR_FER"/>
    <property type="match status" value="1"/>
</dbReference>
<keyword evidence="3" id="KW-1015">Disulfide bond</keyword>
<name>A0A2K6VB69_ANODA</name>
<evidence type="ECO:0000259" key="4">
    <source>
        <dbReference type="PROSITE" id="PS51408"/>
    </source>
</evidence>
<dbReference type="GO" id="GO:0046872">
    <property type="term" value="F:metal ion binding"/>
    <property type="evidence" value="ECO:0007669"/>
    <property type="project" value="UniProtKB-KW"/>
</dbReference>
<feature type="disulfide bond" evidence="3">
    <location>
        <begin position="30"/>
        <end position="62"/>
    </location>
</feature>
<protein>
    <recommendedName>
        <fullName evidence="4">Transferrin-like domain-containing protein</fullName>
    </recommendedName>
</protein>
<dbReference type="GO" id="GO:0005769">
    <property type="term" value="C:early endosome"/>
    <property type="evidence" value="ECO:0007669"/>
    <property type="project" value="TreeGrafter"/>
</dbReference>
<feature type="binding site" evidence="2">
    <location>
        <position position="224"/>
    </location>
    <ligand>
        <name>Fe(3+)</name>
        <dbReference type="ChEBI" id="CHEBI:29034"/>
        <label>1</label>
    </ligand>
</feature>
<feature type="domain" description="Transferrin-like" evidence="4">
    <location>
        <begin position="382"/>
        <end position="539"/>
    </location>
</feature>
<dbReference type="GO" id="GO:0055037">
    <property type="term" value="C:recycling endosome"/>
    <property type="evidence" value="ECO:0007669"/>
    <property type="project" value="TreeGrafter"/>
</dbReference>
<evidence type="ECO:0000313" key="6">
    <source>
        <dbReference type="Proteomes" id="UP000000673"/>
    </source>
</evidence>
<dbReference type="VEuPathDB" id="VectorBase:ADAR2_012085"/>
<keyword evidence="2" id="KW-0408">Iron</keyword>
<feature type="binding site" evidence="2">
    <location>
        <position position="110"/>
    </location>
    <ligand>
        <name>Fe(3+)</name>
        <dbReference type="ChEBI" id="CHEBI:29034"/>
        <label>1</label>
    </ligand>
</feature>
<evidence type="ECO:0000313" key="5">
    <source>
        <dbReference type="EnsemblMetazoa" id="ADAC011114-PA"/>
    </source>
</evidence>
<accession>A0A2K6VB69</accession>
<feature type="binding site" evidence="2">
    <location>
        <position position="77"/>
    </location>
    <ligand>
        <name>Fe(3+)</name>
        <dbReference type="ChEBI" id="CHEBI:29034"/>
        <label>1</label>
    </ligand>
</feature>
<feature type="domain" description="Transferrin-like" evidence="4">
    <location>
        <begin position="27"/>
        <end position="376"/>
    </location>
</feature>
<feature type="disulfide bond" evidence="3">
    <location>
        <begin position="206"/>
        <end position="215"/>
    </location>
</feature>
<dbReference type="Proteomes" id="UP000000673">
    <property type="component" value="Unassembled WGS sequence"/>
</dbReference>